<dbReference type="Proteomes" id="UP000742786">
    <property type="component" value="Unassembled WGS sequence"/>
</dbReference>
<comment type="caution">
    <text evidence="7">The sequence shown here is derived from an EMBL/GenBank/DDBJ whole genome shotgun (WGS) entry which is preliminary data.</text>
</comment>
<dbReference type="Pfam" id="PF01040">
    <property type="entry name" value="UbiA"/>
    <property type="match status" value="1"/>
</dbReference>
<dbReference type="PANTHER" id="PTHR13929:SF0">
    <property type="entry name" value="UBIA PRENYLTRANSFERASE DOMAIN-CONTAINING PROTEIN 1"/>
    <property type="match status" value="1"/>
</dbReference>
<evidence type="ECO:0000313" key="8">
    <source>
        <dbReference type="Proteomes" id="UP000742786"/>
    </source>
</evidence>
<keyword evidence="8" id="KW-1185">Reference proteome</keyword>
<accession>A0A916J330</accession>
<dbReference type="PANTHER" id="PTHR13929">
    <property type="entry name" value="1,4-DIHYDROXY-2-NAPHTHOATE OCTAPRENYLTRANSFERASE"/>
    <property type="match status" value="1"/>
</dbReference>
<dbReference type="GO" id="GO:0042371">
    <property type="term" value="P:vitamin K biosynthetic process"/>
    <property type="evidence" value="ECO:0007669"/>
    <property type="project" value="TreeGrafter"/>
</dbReference>
<evidence type="ECO:0000256" key="2">
    <source>
        <dbReference type="ARBA" id="ARBA00022679"/>
    </source>
</evidence>
<evidence type="ECO:0000256" key="4">
    <source>
        <dbReference type="ARBA" id="ARBA00022989"/>
    </source>
</evidence>
<dbReference type="EC" id="2.5.1.-" evidence="7"/>
<keyword evidence="5 6" id="KW-0472">Membrane</keyword>
<protein>
    <submittedName>
        <fullName evidence="7">1,4-dihydroxy-2-naphthoate octaprenyltransferase</fullName>
        <ecNumber evidence="7">2.5.1.-</ecNumber>
    </submittedName>
</protein>
<keyword evidence="4 6" id="KW-1133">Transmembrane helix</keyword>
<evidence type="ECO:0000256" key="5">
    <source>
        <dbReference type="ARBA" id="ARBA00023136"/>
    </source>
</evidence>
<dbReference type="EMBL" id="CAJQUM010000001">
    <property type="protein sequence ID" value="CAG4883067.1"/>
    <property type="molecule type" value="Genomic_DNA"/>
</dbReference>
<feature type="transmembrane region" description="Helical" evidence="6">
    <location>
        <begin position="117"/>
        <end position="140"/>
    </location>
</feature>
<feature type="transmembrane region" description="Helical" evidence="6">
    <location>
        <begin position="20"/>
        <end position="41"/>
    </location>
</feature>
<dbReference type="AlphaFoldDB" id="A0A916J330"/>
<dbReference type="InterPro" id="IPR026046">
    <property type="entry name" value="UBIAD1"/>
</dbReference>
<proteinExistence type="predicted"/>
<dbReference type="GO" id="GO:0004659">
    <property type="term" value="F:prenyltransferase activity"/>
    <property type="evidence" value="ECO:0007669"/>
    <property type="project" value="InterPro"/>
</dbReference>
<keyword evidence="2 7" id="KW-0808">Transferase</keyword>
<feature type="transmembrane region" description="Helical" evidence="6">
    <location>
        <begin position="299"/>
        <end position="315"/>
    </location>
</feature>
<evidence type="ECO:0000256" key="1">
    <source>
        <dbReference type="ARBA" id="ARBA00004141"/>
    </source>
</evidence>
<evidence type="ECO:0000256" key="3">
    <source>
        <dbReference type="ARBA" id="ARBA00022692"/>
    </source>
</evidence>
<feature type="transmembrane region" description="Helical" evidence="6">
    <location>
        <begin position="194"/>
        <end position="212"/>
    </location>
</feature>
<dbReference type="GO" id="GO:0009234">
    <property type="term" value="P:menaquinone biosynthetic process"/>
    <property type="evidence" value="ECO:0007669"/>
    <property type="project" value="TreeGrafter"/>
</dbReference>
<sequence length="316" mass="34372">MQMADPIALSTREIWVKLLLYPSHTLPTAAAPVLVGLGLALRDHVFAPLPLLVGFLASWLIHVGGVFNDNYELLRRHPHVPEHPELLQALQAGTLTLAGLRNATLACFVLAGLTAPYLIGIGGANAILIGIIGAASGYFYAGGPQPYARHGLADPIFFVMFGIVAVAGSYYIQWMALHQTASGDIGSLLQLPRMVYVVGLPVGALVTNVMLIDDIRDRHFDATKGWHTSAVRFGLAGIRREYLALMVFAYALPLVFWLWLGFSAWIVLPLLTLPFAYRIARAVCTLDQTRDLLSMSPRASYLALIFAALQIIGITM</sequence>
<dbReference type="CDD" id="cd13962">
    <property type="entry name" value="PT_UbiA_UBIAD1"/>
    <property type="match status" value="1"/>
</dbReference>
<dbReference type="PIRSF" id="PIRSF005355">
    <property type="entry name" value="UBIAD1"/>
    <property type="match status" value="1"/>
</dbReference>
<dbReference type="InterPro" id="IPR000537">
    <property type="entry name" value="UbiA_prenyltransferase"/>
</dbReference>
<feature type="transmembrane region" description="Helical" evidence="6">
    <location>
        <begin position="152"/>
        <end position="174"/>
    </location>
</feature>
<name>A0A916J330_9PROT</name>
<dbReference type="GO" id="GO:0016020">
    <property type="term" value="C:membrane"/>
    <property type="evidence" value="ECO:0007669"/>
    <property type="project" value="UniProtKB-SubCell"/>
</dbReference>
<feature type="transmembrane region" description="Helical" evidence="6">
    <location>
        <begin position="242"/>
        <end position="268"/>
    </location>
</feature>
<gene>
    <name evidence="7" type="ORF">GTOL_10949</name>
</gene>
<evidence type="ECO:0000313" key="7">
    <source>
        <dbReference type="EMBL" id="CAG4883067.1"/>
    </source>
</evidence>
<evidence type="ECO:0000256" key="6">
    <source>
        <dbReference type="SAM" id="Phobius"/>
    </source>
</evidence>
<keyword evidence="3 6" id="KW-0812">Transmembrane</keyword>
<organism evidence="7 8">
    <name type="scientific">Georgfuchsia toluolica</name>
    <dbReference type="NCBI Taxonomy" id="424218"/>
    <lineage>
        <taxon>Bacteria</taxon>
        <taxon>Pseudomonadati</taxon>
        <taxon>Pseudomonadota</taxon>
        <taxon>Betaproteobacteria</taxon>
        <taxon>Nitrosomonadales</taxon>
        <taxon>Sterolibacteriaceae</taxon>
        <taxon>Georgfuchsia</taxon>
    </lineage>
</organism>
<feature type="transmembrane region" description="Helical" evidence="6">
    <location>
        <begin position="47"/>
        <end position="68"/>
    </location>
</feature>
<reference evidence="7" key="1">
    <citation type="submission" date="2021-04" db="EMBL/GenBank/DDBJ databases">
        <authorList>
            <person name="Hornung B."/>
        </authorList>
    </citation>
    <scope>NUCLEOTIDE SEQUENCE</scope>
    <source>
        <strain evidence="7">G5G6</strain>
    </source>
</reference>
<comment type="subcellular location">
    <subcellularLocation>
        <location evidence="1">Membrane</location>
        <topology evidence="1">Multi-pass membrane protein</topology>
    </subcellularLocation>
</comment>